<dbReference type="RefSeq" id="WP_237381215.1">
    <property type="nucleotide sequence ID" value="NZ_CP071793.1"/>
</dbReference>
<feature type="coiled-coil region" evidence="2">
    <location>
        <begin position="201"/>
        <end position="291"/>
    </location>
</feature>
<keyword evidence="3" id="KW-0472">Membrane</keyword>
<dbReference type="InterPro" id="IPR036013">
    <property type="entry name" value="Band_7/SPFH_dom_sf"/>
</dbReference>
<dbReference type="PANTHER" id="PTHR13806:SF31">
    <property type="entry name" value="FLOTILLIN-LIKE PROTEIN 1-RELATED"/>
    <property type="match status" value="1"/>
</dbReference>
<proteinExistence type="predicted"/>
<dbReference type="GO" id="GO:0005886">
    <property type="term" value="C:plasma membrane"/>
    <property type="evidence" value="ECO:0007669"/>
    <property type="project" value="TreeGrafter"/>
</dbReference>
<organism evidence="4 5">
    <name type="scientific">Sulfidibacter corallicola</name>
    <dbReference type="NCBI Taxonomy" id="2818388"/>
    <lineage>
        <taxon>Bacteria</taxon>
        <taxon>Pseudomonadati</taxon>
        <taxon>Acidobacteriota</taxon>
        <taxon>Holophagae</taxon>
        <taxon>Acanthopleuribacterales</taxon>
        <taxon>Acanthopleuribacteraceae</taxon>
        <taxon>Sulfidibacter</taxon>
    </lineage>
</organism>
<name>A0A8A4TNF0_SULCO</name>
<feature type="coiled-coil region" evidence="2">
    <location>
        <begin position="449"/>
        <end position="496"/>
    </location>
</feature>
<keyword evidence="3" id="KW-1133">Transmembrane helix</keyword>
<evidence type="ECO:0008006" key="6">
    <source>
        <dbReference type="Google" id="ProtNLM"/>
    </source>
</evidence>
<dbReference type="GO" id="GO:0012505">
    <property type="term" value="C:endomembrane system"/>
    <property type="evidence" value="ECO:0007669"/>
    <property type="project" value="UniProtKB-SubCell"/>
</dbReference>
<reference evidence="4" key="1">
    <citation type="submission" date="2021-03" db="EMBL/GenBank/DDBJ databases">
        <title>Acanthopleuribacteraceae sp. M133.</title>
        <authorList>
            <person name="Wang G."/>
        </authorList>
    </citation>
    <scope>NUCLEOTIDE SEQUENCE</scope>
    <source>
        <strain evidence="4">M133</strain>
    </source>
</reference>
<accession>A0A8A4TNF0</accession>
<evidence type="ECO:0000313" key="4">
    <source>
        <dbReference type="EMBL" id="QTD51080.1"/>
    </source>
</evidence>
<keyword evidence="2" id="KW-0175">Coiled coil</keyword>
<keyword evidence="5" id="KW-1185">Reference proteome</keyword>
<feature type="transmembrane region" description="Helical" evidence="3">
    <location>
        <begin position="6"/>
        <end position="27"/>
    </location>
</feature>
<evidence type="ECO:0000256" key="3">
    <source>
        <dbReference type="SAM" id="Phobius"/>
    </source>
</evidence>
<gene>
    <name evidence="4" type="ORF">J3U87_01305</name>
</gene>
<dbReference type="InterPro" id="IPR027705">
    <property type="entry name" value="Flotillin_fam"/>
</dbReference>
<dbReference type="EMBL" id="CP071793">
    <property type="protein sequence ID" value="QTD51080.1"/>
    <property type="molecule type" value="Genomic_DNA"/>
</dbReference>
<dbReference type="AlphaFoldDB" id="A0A8A4TNF0"/>
<keyword evidence="3" id="KW-0812">Transmembrane</keyword>
<comment type="subcellular location">
    <subcellularLocation>
        <location evidence="1">Endomembrane system</location>
    </subcellularLocation>
</comment>
<dbReference type="PANTHER" id="PTHR13806">
    <property type="entry name" value="FLOTILLIN-RELATED"/>
    <property type="match status" value="1"/>
</dbReference>
<sequence length="781" mass="86361">MVEILGVGGIVAILIVVGVLIMMIKFYRKVPQGRALIRTGQGGPRVSFGGQIVIPVLHRLEIMDISVKRMEIERISQNGLICKDNIRADIKVAFFVGVNQTVEDVLNVAKSIGTDRASHRDTLYELFDALFSEALKTVGKKFDFVDLYNARKEFKEAIIQTIGENLNGYHLQDVAIDYLEQTDVNTLNAQNILDAEGIKKITELTAKQSVLSNQIDREREKTLKRQNVEAEEAVLELDRQLTESQERQKREIAEIRAREAAETMRVQQEERRKAETARITTEEEIMVAEENKLRQVIVAQKNKQRTDVVESERVEKDRQLEVIERERIVTLTNIEKEKSVEEEKKNIQDVIRERVMVQKAVVAEEERIKDTKAFAEADRTKKVAVTQAEKDAEEERVRSVVAAQASKESAAYQAEQKVIEADAALKTADKNAEARKVLAEAKAKEEATIGLAEAQVLEAKAQAAQMEGEVEANVHLKRAQAEAQGTEVKATALLKEGEAKAGAYAKQGEAEAQIIREKAVAEAKGVEAQADAKAKMGEAEASVLQRKYAAEAEGTEMQGSAEASILAKTANAEAQGMEAKAAARHKEGEAEASVLQRRYLAEAIGIQKKAEAMKQFDGPGRDHEEFKLRLEKDKQIELADIEARKQIAAEQAAVVREGLKAAKIEIVGGESMFFDRIMNSVAQGKGIDRLVGSSSVLTDVKNTFFNGDPEHFASNLRKFVNQFGISSEDLKNLTISALLYQMMNKTDDNATKGVLGQVLGLAEKLGLADKPATIIETQAKS</sequence>
<dbReference type="SUPFAM" id="SSF117892">
    <property type="entry name" value="Band 7/SPFH domain"/>
    <property type="match status" value="1"/>
</dbReference>
<protein>
    <recommendedName>
        <fullName evidence="6">Flotillin family protein</fullName>
    </recommendedName>
</protein>
<dbReference type="Proteomes" id="UP000663929">
    <property type="component" value="Chromosome"/>
</dbReference>
<evidence type="ECO:0000256" key="1">
    <source>
        <dbReference type="ARBA" id="ARBA00004308"/>
    </source>
</evidence>
<evidence type="ECO:0000313" key="5">
    <source>
        <dbReference type="Proteomes" id="UP000663929"/>
    </source>
</evidence>
<dbReference type="KEGG" id="scor:J3U87_01305"/>
<evidence type="ECO:0000256" key="2">
    <source>
        <dbReference type="SAM" id="Coils"/>
    </source>
</evidence>